<evidence type="ECO:0000313" key="4">
    <source>
        <dbReference type="Proteomes" id="UP000305848"/>
    </source>
</evidence>
<accession>A0A4U3KVF2</accession>
<feature type="chain" id="PRO_5020382959" evidence="2">
    <location>
        <begin position="20"/>
        <end position="85"/>
    </location>
</feature>
<name>A0A4U3KVF2_9BACT</name>
<organism evidence="3 4">
    <name type="scientific">Ilyomonas limi</name>
    <dbReference type="NCBI Taxonomy" id="2575867"/>
    <lineage>
        <taxon>Bacteria</taxon>
        <taxon>Pseudomonadati</taxon>
        <taxon>Bacteroidota</taxon>
        <taxon>Chitinophagia</taxon>
        <taxon>Chitinophagales</taxon>
        <taxon>Chitinophagaceae</taxon>
        <taxon>Ilyomonas</taxon>
    </lineage>
</organism>
<dbReference type="AlphaFoldDB" id="A0A4U3KVF2"/>
<evidence type="ECO:0000256" key="1">
    <source>
        <dbReference type="SAM" id="MobiDB-lite"/>
    </source>
</evidence>
<feature type="region of interest" description="Disordered" evidence="1">
    <location>
        <begin position="33"/>
        <end position="55"/>
    </location>
</feature>
<keyword evidence="4" id="KW-1185">Reference proteome</keyword>
<reference evidence="3 4" key="1">
    <citation type="submission" date="2019-05" db="EMBL/GenBank/DDBJ databases">
        <title>Panacibacter sp. strain 17mud1-8 Genome sequencing and assembly.</title>
        <authorList>
            <person name="Chhetri G."/>
        </authorList>
    </citation>
    <scope>NUCLEOTIDE SEQUENCE [LARGE SCALE GENOMIC DNA]</scope>
    <source>
        <strain evidence="3 4">17mud1-8</strain>
    </source>
</reference>
<sequence>MLPKKLLFFAAAVIAVASAINAFKIPFTRSSHQNESKHKTAFRQLNKNRKMDEDLKQPVEARINNPLQQMTIEEKTGMMFINDTV</sequence>
<dbReference type="Proteomes" id="UP000305848">
    <property type="component" value="Unassembled WGS sequence"/>
</dbReference>
<proteinExistence type="predicted"/>
<protein>
    <submittedName>
        <fullName evidence="3">Uncharacterized protein</fullName>
    </submittedName>
</protein>
<gene>
    <name evidence="3" type="ORF">FC093_19750</name>
</gene>
<evidence type="ECO:0000256" key="2">
    <source>
        <dbReference type="SAM" id="SignalP"/>
    </source>
</evidence>
<evidence type="ECO:0000313" key="3">
    <source>
        <dbReference type="EMBL" id="TKK65554.1"/>
    </source>
</evidence>
<feature type="signal peptide" evidence="2">
    <location>
        <begin position="1"/>
        <end position="19"/>
    </location>
</feature>
<keyword evidence="2" id="KW-0732">Signal</keyword>
<dbReference type="RefSeq" id="WP_137263545.1">
    <property type="nucleotide sequence ID" value="NZ_SZQL01000020.1"/>
</dbReference>
<dbReference type="EMBL" id="SZQL01000020">
    <property type="protein sequence ID" value="TKK65554.1"/>
    <property type="molecule type" value="Genomic_DNA"/>
</dbReference>
<comment type="caution">
    <text evidence="3">The sequence shown here is derived from an EMBL/GenBank/DDBJ whole genome shotgun (WGS) entry which is preliminary data.</text>
</comment>